<dbReference type="Proteomes" id="UP000306628">
    <property type="component" value="Unassembled WGS sequence"/>
</dbReference>
<dbReference type="EMBL" id="VCKX01000041">
    <property type="protein sequence ID" value="TMR34732.1"/>
    <property type="molecule type" value="Genomic_DNA"/>
</dbReference>
<comment type="caution">
    <text evidence="1">The sequence shown here is derived from an EMBL/GenBank/DDBJ whole genome shotgun (WGS) entry which is preliminary data.</text>
</comment>
<evidence type="ECO:0000313" key="1">
    <source>
        <dbReference type="EMBL" id="TMR34732.1"/>
    </source>
</evidence>
<dbReference type="AlphaFoldDB" id="A0A5S4GPP1"/>
<evidence type="ECO:0000313" key="2">
    <source>
        <dbReference type="Proteomes" id="UP000306628"/>
    </source>
</evidence>
<sequence length="62" mass="6799">MAGSDGEEDRADMMSRWRCASMVAGWSPADDWWAPEVEWAIDAVRGGRDLARACWALGAARA</sequence>
<gene>
    <name evidence="1" type="ORF">ETD85_15735</name>
</gene>
<reference evidence="1 2" key="1">
    <citation type="submission" date="2019-05" db="EMBL/GenBank/DDBJ databases">
        <title>Draft genome sequence of Nonomuraea zeae DSM 100528.</title>
        <authorList>
            <person name="Saricaoglu S."/>
            <person name="Isik K."/>
        </authorList>
    </citation>
    <scope>NUCLEOTIDE SEQUENCE [LARGE SCALE GENOMIC DNA]</scope>
    <source>
        <strain evidence="1 2">DSM 100528</strain>
    </source>
</reference>
<name>A0A5S4GPP1_9ACTN</name>
<protein>
    <submittedName>
        <fullName evidence="1">GGDEF domain-containing protein</fullName>
    </submittedName>
</protein>
<feature type="non-terminal residue" evidence="1">
    <location>
        <position position="62"/>
    </location>
</feature>
<proteinExistence type="predicted"/>
<keyword evidence="2" id="KW-1185">Reference proteome</keyword>
<organism evidence="1 2">
    <name type="scientific">Nonomuraea zeae</name>
    <dbReference type="NCBI Taxonomy" id="1642303"/>
    <lineage>
        <taxon>Bacteria</taxon>
        <taxon>Bacillati</taxon>
        <taxon>Actinomycetota</taxon>
        <taxon>Actinomycetes</taxon>
        <taxon>Streptosporangiales</taxon>
        <taxon>Streptosporangiaceae</taxon>
        <taxon>Nonomuraea</taxon>
    </lineage>
</organism>
<accession>A0A5S4GPP1</accession>